<reference evidence="5 6" key="1">
    <citation type="submission" date="2024-01" db="EMBL/GenBank/DDBJ databases">
        <title>Complete genome of Cladobotryum mycophilum ATHUM6906.</title>
        <authorList>
            <person name="Christinaki A.C."/>
            <person name="Myridakis A.I."/>
            <person name="Kouvelis V.N."/>
        </authorList>
    </citation>
    <scope>NUCLEOTIDE SEQUENCE [LARGE SCALE GENOMIC DNA]</scope>
    <source>
        <strain evidence="5 6">ATHUM6906</strain>
    </source>
</reference>
<comment type="caution">
    <text evidence="5">The sequence shown here is derived from an EMBL/GenBank/DDBJ whole genome shotgun (WGS) entry which is preliminary data.</text>
</comment>
<dbReference type="InterPro" id="IPR050362">
    <property type="entry name" value="Cation-dep_OMT"/>
</dbReference>
<dbReference type="PROSITE" id="PS51682">
    <property type="entry name" value="SAM_OMT_I"/>
    <property type="match status" value="1"/>
</dbReference>
<sequence>MKGVDSSYLYATPELGEKVSEYASQHSTVVPKFITDYHQSVSSHEDSIMLSSDFQSQLHLFLANTVGAKRVSTYIRQLMLTGSFFTLACIGGTARANMGVTMSTVLEVGVYLGYSCMVWSHAVGPDGHVTGLEFVPEFAKLSEEAFAKHGINNVEILVGPAAETLPKLQPSEPYDLVFMDADKPNYSTYLTLMLETSKPGSPNRLLRPGALIIADNVLRAGRVVDSTLPYDPALGAKERFDGQVKALKVFNEQVKSEPRLQSVMLPLWDGVTVMRLLD</sequence>
<evidence type="ECO:0000256" key="3">
    <source>
        <dbReference type="ARBA" id="ARBA00022691"/>
    </source>
</evidence>
<comment type="similarity">
    <text evidence="4">Belongs to the class I-like SAM-binding methyltransferase superfamily. Cation-dependent O-methyltransferase family.</text>
</comment>
<name>A0ABR0S4Y1_9HYPO</name>
<dbReference type="EMBL" id="JAVFKD010000016">
    <property type="protein sequence ID" value="KAK5987228.1"/>
    <property type="molecule type" value="Genomic_DNA"/>
</dbReference>
<gene>
    <name evidence="5" type="ORF">PT974_11352</name>
</gene>
<dbReference type="SUPFAM" id="SSF53335">
    <property type="entry name" value="S-adenosyl-L-methionine-dependent methyltransferases"/>
    <property type="match status" value="1"/>
</dbReference>
<dbReference type="InterPro" id="IPR029063">
    <property type="entry name" value="SAM-dependent_MTases_sf"/>
</dbReference>
<organism evidence="5 6">
    <name type="scientific">Cladobotryum mycophilum</name>
    <dbReference type="NCBI Taxonomy" id="491253"/>
    <lineage>
        <taxon>Eukaryota</taxon>
        <taxon>Fungi</taxon>
        <taxon>Dikarya</taxon>
        <taxon>Ascomycota</taxon>
        <taxon>Pezizomycotina</taxon>
        <taxon>Sordariomycetes</taxon>
        <taxon>Hypocreomycetidae</taxon>
        <taxon>Hypocreales</taxon>
        <taxon>Hypocreaceae</taxon>
        <taxon>Cladobotryum</taxon>
    </lineage>
</organism>
<dbReference type="Gene3D" id="3.40.50.150">
    <property type="entry name" value="Vaccinia Virus protein VP39"/>
    <property type="match status" value="1"/>
</dbReference>
<evidence type="ECO:0000256" key="2">
    <source>
        <dbReference type="ARBA" id="ARBA00022679"/>
    </source>
</evidence>
<dbReference type="InterPro" id="IPR002935">
    <property type="entry name" value="SAM_O-MeTrfase"/>
</dbReference>
<dbReference type="Pfam" id="PF01596">
    <property type="entry name" value="Methyltransf_3"/>
    <property type="match status" value="1"/>
</dbReference>
<evidence type="ECO:0000313" key="5">
    <source>
        <dbReference type="EMBL" id="KAK5987228.1"/>
    </source>
</evidence>
<protein>
    <submittedName>
        <fullName evidence="5">Caffeoyl-CoA O-methyltransferase 1-like protein</fullName>
    </submittedName>
</protein>
<evidence type="ECO:0000256" key="4">
    <source>
        <dbReference type="ARBA" id="ARBA00023453"/>
    </source>
</evidence>
<dbReference type="Proteomes" id="UP001338125">
    <property type="component" value="Unassembled WGS sequence"/>
</dbReference>
<keyword evidence="2" id="KW-0808">Transferase</keyword>
<evidence type="ECO:0000256" key="1">
    <source>
        <dbReference type="ARBA" id="ARBA00022603"/>
    </source>
</evidence>
<accession>A0ABR0S4Y1</accession>
<dbReference type="PANTHER" id="PTHR10509:SF14">
    <property type="entry name" value="CAFFEOYL-COA O-METHYLTRANSFERASE 3-RELATED"/>
    <property type="match status" value="1"/>
</dbReference>
<keyword evidence="6" id="KW-1185">Reference proteome</keyword>
<dbReference type="PANTHER" id="PTHR10509">
    <property type="entry name" value="O-METHYLTRANSFERASE-RELATED"/>
    <property type="match status" value="1"/>
</dbReference>
<keyword evidence="1" id="KW-0489">Methyltransferase</keyword>
<dbReference type="CDD" id="cd02440">
    <property type="entry name" value="AdoMet_MTases"/>
    <property type="match status" value="1"/>
</dbReference>
<proteinExistence type="inferred from homology"/>
<keyword evidence="3" id="KW-0949">S-adenosyl-L-methionine</keyword>
<evidence type="ECO:0000313" key="6">
    <source>
        <dbReference type="Proteomes" id="UP001338125"/>
    </source>
</evidence>